<dbReference type="GO" id="GO:0016301">
    <property type="term" value="F:kinase activity"/>
    <property type="evidence" value="ECO:0007669"/>
    <property type="project" value="UniProtKB-KW"/>
</dbReference>
<dbReference type="Pfam" id="PF02259">
    <property type="entry name" value="FAT"/>
    <property type="match status" value="1"/>
</dbReference>
<organism evidence="3 4">
    <name type="scientific">Actinidia rufa</name>
    <dbReference type="NCBI Taxonomy" id="165716"/>
    <lineage>
        <taxon>Eukaryota</taxon>
        <taxon>Viridiplantae</taxon>
        <taxon>Streptophyta</taxon>
        <taxon>Embryophyta</taxon>
        <taxon>Tracheophyta</taxon>
        <taxon>Spermatophyta</taxon>
        <taxon>Magnoliopsida</taxon>
        <taxon>eudicotyledons</taxon>
        <taxon>Gunneridae</taxon>
        <taxon>Pentapetalae</taxon>
        <taxon>asterids</taxon>
        <taxon>Ericales</taxon>
        <taxon>Actinidiaceae</taxon>
        <taxon>Actinidia</taxon>
    </lineage>
</organism>
<dbReference type="EMBL" id="BJWL01000246">
    <property type="protein sequence ID" value="GFS36221.1"/>
    <property type="molecule type" value="Genomic_DNA"/>
</dbReference>
<dbReference type="GO" id="GO:0000124">
    <property type="term" value="C:SAGA complex"/>
    <property type="evidence" value="ECO:0007669"/>
    <property type="project" value="TreeGrafter"/>
</dbReference>
<dbReference type="Proteomes" id="UP000585474">
    <property type="component" value="Unassembled WGS sequence"/>
</dbReference>
<dbReference type="GO" id="GO:0006355">
    <property type="term" value="P:regulation of DNA-templated transcription"/>
    <property type="evidence" value="ECO:0007669"/>
    <property type="project" value="TreeGrafter"/>
</dbReference>
<dbReference type="GO" id="GO:0006281">
    <property type="term" value="P:DNA repair"/>
    <property type="evidence" value="ECO:0007669"/>
    <property type="project" value="TreeGrafter"/>
</dbReference>
<feature type="domain" description="PIK-related kinase FAT" evidence="2">
    <location>
        <begin position="356"/>
        <end position="493"/>
    </location>
</feature>
<dbReference type="GO" id="GO:0005634">
    <property type="term" value="C:nucleus"/>
    <property type="evidence" value="ECO:0007669"/>
    <property type="project" value="TreeGrafter"/>
</dbReference>
<keyword evidence="3" id="KW-0418">Kinase</keyword>
<comment type="caution">
    <text evidence="3">The sequence shown here is derived from an EMBL/GenBank/DDBJ whole genome shotgun (WGS) entry which is preliminary data.</text>
</comment>
<protein>
    <submittedName>
        <fullName evidence="3">Phosphatidylinositol 3-and 4-kinase family protein with FAT domain-containing protein</fullName>
    </submittedName>
</protein>
<evidence type="ECO:0000313" key="3">
    <source>
        <dbReference type="EMBL" id="GFS36221.1"/>
    </source>
</evidence>
<gene>
    <name evidence="3" type="ORF">Acr_00g0044750</name>
</gene>
<accession>A0A7J0DKR4</accession>
<keyword evidence="3" id="KW-0808">Transferase</keyword>
<sequence length="784" mass="89464">MIKPRSITFVGVDLAELQEDAQVQRTDPDSAVTSSRQGVDDGAKLSQVDRQNFSPSALEQWDGKYHQLLYGLCADSNKAKDPEMRMRFFSLLFIMNLLRKRCSQDWESLSDVFWLKQGLDLRLAILVADLVIPLRELAHTDANVAYHLWVLAFHIVWVTLDKEEQEALAKLMRTLLSKDYHKKQQARRPNIVQALLEGLKLSHPQPRMPSEKLGPGFLLFSMVTDSMLKASFTKTWLRALRQLKSLTTTQCQRASRVFCLWKQADWAYLKDHVIPKAQVEETPDFVLFSMVTDSVLKASFTKTWLRQLKALATTQYQRASCVFGKSSGFIVLVNSVNGMCYETLGNLLRIMKSYWTTVFDLALEQWWQLPEMSVHARIPLLQQFQQLVEVQELARIIVDIANGHKLSGSSVGGVRGSIYADLKDILETWRLQTPNEWDNLIVWYDLLQWRNEMYNAVIDAFRDFGTTHPQLHHLGCHDKTWTVNKLAHISRRRAHWRPLINSANLEYFPVKHKGEIFRLKGDDFLLKMKRPLINGTNLDYFPVKHKAEIFRLKVLILPMKLWESVRLVSGPNTALGLALLDSTAITFLAEDRSSTGKLPLYTPSLADGNTSVASHSGGSLATGNQVHQRNQAGGVGSHDGGNSHVQEYLERLDHMMEGILRCKNLKDPQLVMAMCMLGATSHNKQSSSAINDGQNALRRNGALDSAHRNCVMVCYPSVRRDYWQLLMLCCTPVIKYKQNFERDLDHESTATFPATLSELTERFMHWKNVLQSNVEDRFPAVLKL</sequence>
<dbReference type="InterPro" id="IPR003151">
    <property type="entry name" value="PIK-rel_kinase_FAT"/>
</dbReference>
<dbReference type="OrthoDB" id="5570127at2759"/>
<evidence type="ECO:0000313" key="4">
    <source>
        <dbReference type="Proteomes" id="UP000585474"/>
    </source>
</evidence>
<reference evidence="4" key="1">
    <citation type="submission" date="2019-07" db="EMBL/GenBank/DDBJ databases">
        <title>De Novo Assembly of kiwifruit Actinidia rufa.</title>
        <authorList>
            <person name="Sugita-Konishi S."/>
            <person name="Sato K."/>
            <person name="Mori E."/>
            <person name="Abe Y."/>
            <person name="Kisaki G."/>
            <person name="Hamano K."/>
            <person name="Suezawa K."/>
            <person name="Otani M."/>
            <person name="Fukuda T."/>
            <person name="Manabe T."/>
            <person name="Gomi K."/>
            <person name="Tabuchi M."/>
            <person name="Akimitsu K."/>
            <person name="Kataoka I."/>
        </authorList>
    </citation>
    <scope>NUCLEOTIDE SEQUENCE [LARGE SCALE GENOMIC DNA]</scope>
    <source>
        <strain evidence="4">cv. Fuchu</strain>
    </source>
</reference>
<dbReference type="InterPro" id="IPR050517">
    <property type="entry name" value="DDR_Repair_Kinase"/>
</dbReference>
<dbReference type="PANTHER" id="PTHR11139:SF1">
    <property type="entry name" value="TRANSFORMATION_TRANSCRIPTION DOMAIN-ASSOCIATED PROTEIN"/>
    <property type="match status" value="1"/>
</dbReference>
<dbReference type="AlphaFoldDB" id="A0A7J0DKR4"/>
<evidence type="ECO:0000256" key="1">
    <source>
        <dbReference type="SAM" id="MobiDB-lite"/>
    </source>
</evidence>
<evidence type="ECO:0000259" key="2">
    <source>
        <dbReference type="Pfam" id="PF02259"/>
    </source>
</evidence>
<keyword evidence="4" id="KW-1185">Reference proteome</keyword>
<dbReference type="Pfam" id="PF20206">
    <property type="entry name" value="Tra1_ring"/>
    <property type="match status" value="1"/>
</dbReference>
<name>A0A7J0DKR4_9ERIC</name>
<feature type="compositionally biased region" description="Polar residues" evidence="1">
    <location>
        <begin position="23"/>
        <end position="37"/>
    </location>
</feature>
<dbReference type="InterPro" id="IPR046805">
    <property type="entry name" value="Tra1_ring"/>
</dbReference>
<feature type="region of interest" description="Disordered" evidence="1">
    <location>
        <begin position="23"/>
        <end position="42"/>
    </location>
</feature>
<dbReference type="PANTHER" id="PTHR11139">
    <property type="entry name" value="ATAXIA TELANGIECTASIA MUTATED ATM -RELATED"/>
    <property type="match status" value="1"/>
</dbReference>
<proteinExistence type="predicted"/>
<dbReference type="GO" id="GO:0035267">
    <property type="term" value="C:NuA4 histone acetyltransferase complex"/>
    <property type="evidence" value="ECO:0007669"/>
    <property type="project" value="TreeGrafter"/>
</dbReference>